<reference evidence="2 3" key="1">
    <citation type="journal article" date="2019" name="New Phytol.">
        <title>Comparative genomics reveals unique wood-decay strategies and fruiting body development in the Schizophyllaceae.</title>
        <authorList>
            <person name="Almasi E."/>
            <person name="Sahu N."/>
            <person name="Krizsan K."/>
            <person name="Balint B."/>
            <person name="Kovacs G.M."/>
            <person name="Kiss B."/>
            <person name="Cseklye J."/>
            <person name="Drula E."/>
            <person name="Henrissat B."/>
            <person name="Nagy I."/>
            <person name="Chovatia M."/>
            <person name="Adam C."/>
            <person name="LaButti K."/>
            <person name="Lipzen A."/>
            <person name="Riley R."/>
            <person name="Grigoriev I.V."/>
            <person name="Nagy L.G."/>
        </authorList>
    </citation>
    <scope>NUCLEOTIDE SEQUENCE [LARGE SCALE GENOMIC DNA]</scope>
    <source>
        <strain evidence="2 3">NL-1724</strain>
    </source>
</reference>
<evidence type="ECO:0000313" key="3">
    <source>
        <dbReference type="Proteomes" id="UP000320762"/>
    </source>
</evidence>
<dbReference type="EMBL" id="VDMD01000032">
    <property type="protein sequence ID" value="TRM58876.1"/>
    <property type="molecule type" value="Genomic_DNA"/>
</dbReference>
<accession>A0A550C2D0</accession>
<evidence type="ECO:0000313" key="2">
    <source>
        <dbReference type="EMBL" id="TRM58876.1"/>
    </source>
</evidence>
<keyword evidence="3" id="KW-1185">Reference proteome</keyword>
<keyword evidence="1" id="KW-1133">Transmembrane helix</keyword>
<feature type="transmembrane region" description="Helical" evidence="1">
    <location>
        <begin position="38"/>
        <end position="59"/>
    </location>
</feature>
<gene>
    <name evidence="2" type="ORF">BD626DRAFT_573138</name>
</gene>
<comment type="caution">
    <text evidence="2">The sequence shown here is derived from an EMBL/GenBank/DDBJ whole genome shotgun (WGS) entry which is preliminary data.</text>
</comment>
<organism evidence="2 3">
    <name type="scientific">Schizophyllum amplum</name>
    <dbReference type="NCBI Taxonomy" id="97359"/>
    <lineage>
        <taxon>Eukaryota</taxon>
        <taxon>Fungi</taxon>
        <taxon>Dikarya</taxon>
        <taxon>Basidiomycota</taxon>
        <taxon>Agaricomycotina</taxon>
        <taxon>Agaricomycetes</taxon>
        <taxon>Agaricomycetidae</taxon>
        <taxon>Agaricales</taxon>
        <taxon>Schizophyllaceae</taxon>
        <taxon>Schizophyllum</taxon>
    </lineage>
</organism>
<proteinExistence type="predicted"/>
<keyword evidence="1" id="KW-0472">Membrane</keyword>
<keyword evidence="1" id="KW-0812">Transmembrane</keyword>
<dbReference type="AlphaFoldDB" id="A0A550C2D0"/>
<name>A0A550C2D0_9AGAR</name>
<sequence length="60" mass="6368">MFQLACASCSRVLIVQASQISSGPSVFLSLTVHISLLYLVPVLQQIFVLATALTVYAALA</sequence>
<dbReference type="Proteomes" id="UP000320762">
    <property type="component" value="Unassembled WGS sequence"/>
</dbReference>
<evidence type="ECO:0000256" key="1">
    <source>
        <dbReference type="SAM" id="Phobius"/>
    </source>
</evidence>
<protein>
    <submittedName>
        <fullName evidence="2">Uncharacterized protein</fullName>
    </submittedName>
</protein>